<dbReference type="AlphaFoldDB" id="A0A9P7KG19"/>
<evidence type="ECO:0000313" key="2">
    <source>
        <dbReference type="EMBL" id="KAG5650966.1"/>
    </source>
</evidence>
<gene>
    <name evidence="2" type="ORF">H0H81_010388</name>
</gene>
<evidence type="ECO:0000256" key="1">
    <source>
        <dbReference type="SAM" id="MobiDB-lite"/>
    </source>
</evidence>
<keyword evidence="3" id="KW-1185">Reference proteome</keyword>
<dbReference type="OrthoDB" id="3070163at2759"/>
<comment type="caution">
    <text evidence="2">The sequence shown here is derived from an EMBL/GenBank/DDBJ whole genome shotgun (WGS) entry which is preliminary data.</text>
</comment>
<protein>
    <submittedName>
        <fullName evidence="2">Uncharacterized protein</fullName>
    </submittedName>
</protein>
<feature type="region of interest" description="Disordered" evidence="1">
    <location>
        <begin position="190"/>
        <end position="225"/>
    </location>
</feature>
<reference evidence="2" key="2">
    <citation type="submission" date="2021-10" db="EMBL/GenBank/DDBJ databases">
        <title>Phylogenomics reveals ancestral predisposition of the termite-cultivated fungus Termitomyces towards a domesticated lifestyle.</title>
        <authorList>
            <person name="Auxier B."/>
            <person name="Grum-Grzhimaylo A."/>
            <person name="Cardenas M.E."/>
            <person name="Lodge J.D."/>
            <person name="Laessoe T."/>
            <person name="Pedersen O."/>
            <person name="Smith M.E."/>
            <person name="Kuyper T.W."/>
            <person name="Franco-Molano E.A."/>
            <person name="Baroni T.J."/>
            <person name="Aanen D.K."/>
        </authorList>
    </citation>
    <scope>NUCLEOTIDE SEQUENCE</scope>
    <source>
        <strain evidence="2">D49</strain>
    </source>
</reference>
<accession>A0A9P7KG19</accession>
<name>A0A9P7KG19_9AGAR</name>
<sequence>MGKNNPKTLAGEKKRTDSAFRELPDRKRDSHPGNPDKPIQRRSQAEVAGAREEYDLLRAEIEDMKQMRLEMLAELDLGQEKDARQEELTRIKSIAGLQGVQQHDEYDSDYNPEDTDIKMDEAPKTGLSAAEIIPAKDKRADAAVDADPFDALGGLQEDDIETPRPQALPTKGTATVIAPVQGRLKDNELVGFSRNPATPKPTLRALPASSTKKKGKKDSTGDTFNSPIVLRKQSSVISISSTSSASSVISIANSPLAGGDDCDGIPPLFRPLWLKSILPTIYHTFFTFEQPFPNSLKKELVPVVKNILGIVVPGHTYQVTEDCNIVNVAYERIVDKRSLFGRNAINVVKEYFSQPQYANDEQAVRKYVMWALRRNGPALFKLPTPEECTVDKKDPNYIVSSGFIRVSVHCTGLINTIQKPYGLYESSFVIKTMAPILKVMQNTLGGYGEPAGAIGLAAAAVSKIQYLNGPFSSIEIQVERAFQMFKTGAFVKGGAFSKPNAGRLVDDYVKNLKNFEEKHWIRIREACGVITTSHELEKEVAVGAPSLDYARADLFERSSPPPMEE</sequence>
<proteinExistence type="predicted"/>
<evidence type="ECO:0000313" key="3">
    <source>
        <dbReference type="Proteomes" id="UP000717328"/>
    </source>
</evidence>
<feature type="region of interest" description="Disordered" evidence="1">
    <location>
        <begin position="1"/>
        <end position="51"/>
    </location>
</feature>
<feature type="compositionally biased region" description="Basic and acidic residues" evidence="1">
    <location>
        <begin position="10"/>
        <end position="31"/>
    </location>
</feature>
<organism evidence="2 3">
    <name type="scientific">Sphagnurus paluster</name>
    <dbReference type="NCBI Taxonomy" id="117069"/>
    <lineage>
        <taxon>Eukaryota</taxon>
        <taxon>Fungi</taxon>
        <taxon>Dikarya</taxon>
        <taxon>Basidiomycota</taxon>
        <taxon>Agaricomycotina</taxon>
        <taxon>Agaricomycetes</taxon>
        <taxon>Agaricomycetidae</taxon>
        <taxon>Agaricales</taxon>
        <taxon>Tricholomatineae</taxon>
        <taxon>Lyophyllaceae</taxon>
        <taxon>Sphagnurus</taxon>
    </lineage>
</organism>
<dbReference type="EMBL" id="JABCKI010000325">
    <property type="protein sequence ID" value="KAG5650966.1"/>
    <property type="molecule type" value="Genomic_DNA"/>
</dbReference>
<feature type="region of interest" description="Disordered" evidence="1">
    <location>
        <begin position="99"/>
        <end position="120"/>
    </location>
</feature>
<reference evidence="2" key="1">
    <citation type="submission" date="2021-02" db="EMBL/GenBank/DDBJ databases">
        <authorList>
            <person name="Nieuwenhuis M."/>
            <person name="Van De Peppel L.J.J."/>
        </authorList>
    </citation>
    <scope>NUCLEOTIDE SEQUENCE</scope>
    <source>
        <strain evidence="2">D49</strain>
    </source>
</reference>
<dbReference type="Proteomes" id="UP000717328">
    <property type="component" value="Unassembled WGS sequence"/>
</dbReference>